<organism evidence="1 2">
    <name type="scientific">Caerostris extrusa</name>
    <name type="common">Bark spider</name>
    <name type="synonym">Caerostris bankana</name>
    <dbReference type="NCBI Taxonomy" id="172846"/>
    <lineage>
        <taxon>Eukaryota</taxon>
        <taxon>Metazoa</taxon>
        <taxon>Ecdysozoa</taxon>
        <taxon>Arthropoda</taxon>
        <taxon>Chelicerata</taxon>
        <taxon>Arachnida</taxon>
        <taxon>Araneae</taxon>
        <taxon>Araneomorphae</taxon>
        <taxon>Entelegynae</taxon>
        <taxon>Araneoidea</taxon>
        <taxon>Araneidae</taxon>
        <taxon>Caerostris</taxon>
    </lineage>
</organism>
<dbReference type="EMBL" id="BPLR01006510">
    <property type="protein sequence ID" value="GIY10352.1"/>
    <property type="molecule type" value="Genomic_DNA"/>
</dbReference>
<reference evidence="1 2" key="1">
    <citation type="submission" date="2021-06" db="EMBL/GenBank/DDBJ databases">
        <title>Caerostris extrusa draft genome.</title>
        <authorList>
            <person name="Kono N."/>
            <person name="Arakawa K."/>
        </authorList>
    </citation>
    <scope>NUCLEOTIDE SEQUENCE [LARGE SCALE GENOMIC DNA]</scope>
</reference>
<name>A0AAV4QQ81_CAEEX</name>
<dbReference type="Proteomes" id="UP001054945">
    <property type="component" value="Unassembled WGS sequence"/>
</dbReference>
<keyword evidence="2" id="KW-1185">Reference proteome</keyword>
<evidence type="ECO:0000313" key="1">
    <source>
        <dbReference type="EMBL" id="GIY10352.1"/>
    </source>
</evidence>
<comment type="caution">
    <text evidence="1">The sequence shown here is derived from an EMBL/GenBank/DDBJ whole genome shotgun (WGS) entry which is preliminary data.</text>
</comment>
<proteinExistence type="predicted"/>
<evidence type="ECO:0000313" key="2">
    <source>
        <dbReference type="Proteomes" id="UP001054945"/>
    </source>
</evidence>
<gene>
    <name evidence="1" type="ORF">CEXT_314701</name>
</gene>
<dbReference type="AlphaFoldDB" id="A0AAV4QQ81"/>
<accession>A0AAV4QQ81</accession>
<protein>
    <submittedName>
        <fullName evidence="1">Uncharacterized protein</fullName>
    </submittedName>
</protein>
<sequence length="158" mass="18124">MVLNCQDITSRWFYKNHSTLPTSVMRKLKDSNLVAISISKQALFNIRIEGESKKTLKAPSPSSKKSIFSVPPISDKIFRGSFFLEFLRCEIAFRRTIKEPEIGADMKCKDENCSMLTVQNMKSVKQEEDGRNVVLHMHFATVVFSEQIKRPETTTEKC</sequence>